<protein>
    <submittedName>
        <fullName evidence="1">Uncharacterized protein</fullName>
    </submittedName>
</protein>
<dbReference type="EMBL" id="JBHSPC010000165">
    <property type="protein sequence ID" value="MFC5675507.1"/>
    <property type="molecule type" value="Genomic_DNA"/>
</dbReference>
<organism evidence="1 2">
    <name type="scientific">Streptomyces incanus</name>
    <dbReference type="NCBI Taxonomy" id="887453"/>
    <lineage>
        <taxon>Bacteria</taxon>
        <taxon>Bacillati</taxon>
        <taxon>Actinomycetota</taxon>
        <taxon>Actinomycetes</taxon>
        <taxon>Kitasatosporales</taxon>
        <taxon>Streptomycetaceae</taxon>
        <taxon>Streptomyces</taxon>
    </lineage>
</organism>
<proteinExistence type="predicted"/>
<evidence type="ECO:0000313" key="2">
    <source>
        <dbReference type="Proteomes" id="UP001596183"/>
    </source>
</evidence>
<comment type="caution">
    <text evidence="1">The sequence shown here is derived from an EMBL/GenBank/DDBJ whole genome shotgun (WGS) entry which is preliminary data.</text>
</comment>
<sequence length="155" mass="17002">MLHLTWCRCAGREGTTAADRSGSFVFWLRHSTGDGSPVAAGPDGEPVRGPRRINTVPAGVREFLTHGTTLGAVPTFVLSQLYEIADGRDLPVQVRGERSHLRYRAKARHRAAEPHGPVGRASDEEVLAPLRVCHPARDRFILLWPGPGVARRPYP</sequence>
<evidence type="ECO:0000313" key="1">
    <source>
        <dbReference type="EMBL" id="MFC5675507.1"/>
    </source>
</evidence>
<gene>
    <name evidence="1" type="ORF">ACFP2V_37280</name>
</gene>
<dbReference type="RefSeq" id="WP_381220716.1">
    <property type="nucleotide sequence ID" value="NZ_JBHSPC010000165.1"/>
</dbReference>
<dbReference type="Proteomes" id="UP001596183">
    <property type="component" value="Unassembled WGS sequence"/>
</dbReference>
<reference evidence="2" key="1">
    <citation type="journal article" date="2019" name="Int. J. Syst. Evol. Microbiol.">
        <title>The Global Catalogue of Microorganisms (GCM) 10K type strain sequencing project: providing services to taxonomists for standard genome sequencing and annotation.</title>
        <authorList>
            <consortium name="The Broad Institute Genomics Platform"/>
            <consortium name="The Broad Institute Genome Sequencing Center for Infectious Disease"/>
            <person name="Wu L."/>
            <person name="Ma J."/>
        </authorList>
    </citation>
    <scope>NUCLEOTIDE SEQUENCE [LARGE SCALE GENOMIC DNA]</scope>
    <source>
        <strain evidence="2">JCM 13852</strain>
    </source>
</reference>
<accession>A0ABW0XXZ7</accession>
<keyword evidence="2" id="KW-1185">Reference proteome</keyword>
<name>A0ABW0XXZ7_9ACTN</name>